<reference evidence="2" key="1">
    <citation type="submission" date="2018-05" db="EMBL/GenBank/DDBJ databases">
        <authorList>
            <person name="Lanie J.A."/>
            <person name="Ng W.-L."/>
            <person name="Kazmierczak K.M."/>
            <person name="Andrzejewski T.M."/>
            <person name="Davidsen T.M."/>
            <person name="Wayne K.J."/>
            <person name="Tettelin H."/>
            <person name="Glass J.I."/>
            <person name="Rusch D."/>
            <person name="Podicherti R."/>
            <person name="Tsui H.-C.T."/>
            <person name="Winkler M.E."/>
        </authorList>
    </citation>
    <scope>NUCLEOTIDE SEQUENCE</scope>
</reference>
<evidence type="ECO:0000313" key="2">
    <source>
        <dbReference type="EMBL" id="SVA19505.1"/>
    </source>
</evidence>
<feature type="region of interest" description="Disordered" evidence="1">
    <location>
        <begin position="1"/>
        <end position="22"/>
    </location>
</feature>
<proteinExistence type="predicted"/>
<gene>
    <name evidence="2" type="ORF">METZ01_LOCUS72359</name>
</gene>
<sequence>MAENVSLSKQTELTGTTRSKLKPEACQHLPQFSIDMIRHHPRCTAIFGAATLRRSRREIPSLTIRQCNLVIASLARPWRNYLTSSTTRF</sequence>
<organism evidence="2">
    <name type="scientific">marine metagenome</name>
    <dbReference type="NCBI Taxonomy" id="408172"/>
    <lineage>
        <taxon>unclassified sequences</taxon>
        <taxon>metagenomes</taxon>
        <taxon>ecological metagenomes</taxon>
    </lineage>
</organism>
<accession>A0A381TTY3</accession>
<dbReference type="EMBL" id="UINC01005163">
    <property type="protein sequence ID" value="SVA19505.1"/>
    <property type="molecule type" value="Genomic_DNA"/>
</dbReference>
<evidence type="ECO:0000256" key="1">
    <source>
        <dbReference type="SAM" id="MobiDB-lite"/>
    </source>
</evidence>
<feature type="compositionally biased region" description="Polar residues" evidence="1">
    <location>
        <begin position="1"/>
        <end position="18"/>
    </location>
</feature>
<dbReference type="AlphaFoldDB" id="A0A381TTY3"/>
<name>A0A381TTY3_9ZZZZ</name>
<protein>
    <submittedName>
        <fullName evidence="2">Uncharacterized protein</fullName>
    </submittedName>
</protein>